<reference evidence="1" key="1">
    <citation type="submission" date="2015-04" db="UniProtKB">
        <authorList>
            <consortium name="EnsemblPlants"/>
        </authorList>
    </citation>
    <scope>IDENTIFICATION</scope>
</reference>
<reference evidence="1" key="2">
    <citation type="submission" date="2018-05" db="EMBL/GenBank/DDBJ databases">
        <title>OmerRS3 (Oryza meridionalis Reference Sequence Version 3).</title>
        <authorList>
            <person name="Zhang J."/>
            <person name="Kudrna D."/>
            <person name="Lee S."/>
            <person name="Talag J."/>
            <person name="Welchert J."/>
            <person name="Wing R.A."/>
        </authorList>
    </citation>
    <scope>NUCLEOTIDE SEQUENCE [LARGE SCALE GENOMIC DNA]</scope>
    <source>
        <strain evidence="1">cv. OR44</strain>
    </source>
</reference>
<accession>A0A0E0F6W4</accession>
<dbReference type="EnsemblPlants" id="OMERI11G14300.1">
    <property type="protein sequence ID" value="OMERI11G14300.1"/>
    <property type="gene ID" value="OMERI11G14300"/>
</dbReference>
<name>A0A0E0F6W4_9ORYZ</name>
<dbReference type="Gramene" id="OMERI11G14300.1">
    <property type="protein sequence ID" value="OMERI11G14300.1"/>
    <property type="gene ID" value="OMERI11G14300"/>
</dbReference>
<dbReference type="Proteomes" id="UP000008021">
    <property type="component" value="Chromosome 11"/>
</dbReference>
<organism evidence="1">
    <name type="scientific">Oryza meridionalis</name>
    <dbReference type="NCBI Taxonomy" id="40149"/>
    <lineage>
        <taxon>Eukaryota</taxon>
        <taxon>Viridiplantae</taxon>
        <taxon>Streptophyta</taxon>
        <taxon>Embryophyta</taxon>
        <taxon>Tracheophyta</taxon>
        <taxon>Spermatophyta</taxon>
        <taxon>Magnoliopsida</taxon>
        <taxon>Liliopsida</taxon>
        <taxon>Poales</taxon>
        <taxon>Poaceae</taxon>
        <taxon>BOP clade</taxon>
        <taxon>Oryzoideae</taxon>
        <taxon>Oryzeae</taxon>
        <taxon>Oryzinae</taxon>
        <taxon>Oryza</taxon>
    </lineage>
</organism>
<dbReference type="AlphaFoldDB" id="A0A0E0F6W4"/>
<evidence type="ECO:0000313" key="2">
    <source>
        <dbReference type="Proteomes" id="UP000008021"/>
    </source>
</evidence>
<proteinExistence type="predicted"/>
<evidence type="ECO:0000313" key="1">
    <source>
        <dbReference type="EnsemblPlants" id="OMERI11G14300.1"/>
    </source>
</evidence>
<keyword evidence="2" id="KW-1185">Reference proteome</keyword>
<sequence length="101" mass="11131">MECEASYGLGKYILVLTSCGKSTGKAKCAIATVEFLSNLSDLEFLFMVYKLKDLVHSMVKYLIPKKTNQGCDTDEHGMTLKQKALAKGVYLHVPREIGVLG</sequence>
<dbReference type="HOGENOM" id="CLU_180350_0_0_1"/>
<protein>
    <submittedName>
        <fullName evidence="1">Uncharacterized protein</fullName>
    </submittedName>
</protein>